<sequence length="262" mass="30236">MRQILVKISLLFLLAACCNSALAAPDNIRVDTSDANESLKDLQSVIDNNAVYVEVLYYRDYVDSSGNLVKDSSLISWFNAFKNNFQWTSARVYPKPFDPDDPWAYPIYKTEEHIQNDREYITFDDSSKTIVINKRISIMQAFFQLDLLDPQFVQDNVERMYAVDSLGFKVIKASFKPESPYLFYSLSYDTASLNPRKVSCVRKLENGSGVAAYDKVEIIFREYYLNGPIPTFLTNRYYTRVNSVYVLQPSYANFEILDLSAY</sequence>
<dbReference type="RefSeq" id="WP_119052816.1">
    <property type="nucleotide sequence ID" value="NZ_CP032157.1"/>
</dbReference>
<evidence type="ECO:0000256" key="1">
    <source>
        <dbReference type="SAM" id="SignalP"/>
    </source>
</evidence>
<protein>
    <submittedName>
        <fullName evidence="2">Uncharacterized protein</fullName>
    </submittedName>
</protein>
<evidence type="ECO:0000313" key="2">
    <source>
        <dbReference type="EMBL" id="AXY76939.1"/>
    </source>
</evidence>
<keyword evidence="3" id="KW-1185">Reference proteome</keyword>
<proteinExistence type="predicted"/>
<name>A0A3B7MUM5_9BACT</name>
<keyword evidence="1" id="KW-0732">Signal</keyword>
<gene>
    <name evidence="2" type="ORF">D3H65_24420</name>
</gene>
<reference evidence="2 3" key="1">
    <citation type="submission" date="2018-09" db="EMBL/GenBank/DDBJ databases">
        <title>Genome sequencing of strain 6GH32-13.</title>
        <authorList>
            <person name="Weon H.-Y."/>
            <person name="Heo J."/>
            <person name="Kwon S.-W."/>
        </authorList>
    </citation>
    <scope>NUCLEOTIDE SEQUENCE [LARGE SCALE GENOMIC DNA]</scope>
    <source>
        <strain evidence="2 3">5GH32-13</strain>
    </source>
</reference>
<evidence type="ECO:0000313" key="3">
    <source>
        <dbReference type="Proteomes" id="UP000263900"/>
    </source>
</evidence>
<dbReference type="EMBL" id="CP032157">
    <property type="protein sequence ID" value="AXY76939.1"/>
    <property type="molecule type" value="Genomic_DNA"/>
</dbReference>
<feature type="signal peptide" evidence="1">
    <location>
        <begin position="1"/>
        <end position="23"/>
    </location>
</feature>
<feature type="chain" id="PRO_5017748176" evidence="1">
    <location>
        <begin position="24"/>
        <end position="262"/>
    </location>
</feature>
<accession>A0A3B7MUM5</accession>
<dbReference type="KEGG" id="pseg:D3H65_24420"/>
<dbReference type="AlphaFoldDB" id="A0A3B7MUM5"/>
<organism evidence="2 3">
    <name type="scientific">Paraflavitalea soli</name>
    <dbReference type="NCBI Taxonomy" id="2315862"/>
    <lineage>
        <taxon>Bacteria</taxon>
        <taxon>Pseudomonadati</taxon>
        <taxon>Bacteroidota</taxon>
        <taxon>Chitinophagia</taxon>
        <taxon>Chitinophagales</taxon>
        <taxon>Chitinophagaceae</taxon>
        <taxon>Paraflavitalea</taxon>
    </lineage>
</organism>
<dbReference type="Proteomes" id="UP000263900">
    <property type="component" value="Chromosome"/>
</dbReference>